<dbReference type="Pfam" id="PF00474">
    <property type="entry name" value="SSF"/>
    <property type="match status" value="1"/>
</dbReference>
<dbReference type="NCBIfam" id="TIGR00813">
    <property type="entry name" value="sss"/>
    <property type="match status" value="1"/>
</dbReference>
<dbReference type="RefSeq" id="WP_236657233.1">
    <property type="nucleotide sequence ID" value="NZ_CP030840.1"/>
</dbReference>
<evidence type="ECO:0008006" key="15">
    <source>
        <dbReference type="Google" id="ProtNLM"/>
    </source>
</evidence>
<evidence type="ECO:0000256" key="8">
    <source>
        <dbReference type="ARBA" id="ARBA00023065"/>
    </source>
</evidence>
<accession>A0A2Z5FV14</accession>
<protein>
    <recommendedName>
        <fullName evidence="15">Sodium:solute symporter</fullName>
    </recommendedName>
</protein>
<evidence type="ECO:0000256" key="7">
    <source>
        <dbReference type="ARBA" id="ARBA00023053"/>
    </source>
</evidence>
<comment type="subcellular location">
    <subcellularLocation>
        <location evidence="1">Cell membrane</location>
        <topology evidence="1">Multi-pass membrane protein</topology>
    </subcellularLocation>
</comment>
<feature type="transmembrane region" description="Helical" evidence="12">
    <location>
        <begin position="378"/>
        <end position="398"/>
    </location>
</feature>
<dbReference type="InterPro" id="IPR001734">
    <property type="entry name" value="Na/solute_symporter"/>
</dbReference>
<keyword evidence="3" id="KW-0813">Transport</keyword>
<evidence type="ECO:0000256" key="3">
    <source>
        <dbReference type="ARBA" id="ARBA00022448"/>
    </source>
</evidence>
<feature type="transmembrane region" description="Helical" evidence="12">
    <location>
        <begin position="164"/>
        <end position="185"/>
    </location>
</feature>
<keyword evidence="5 12" id="KW-0812">Transmembrane</keyword>
<keyword evidence="4" id="KW-1003">Cell membrane</keyword>
<evidence type="ECO:0000256" key="1">
    <source>
        <dbReference type="ARBA" id="ARBA00004651"/>
    </source>
</evidence>
<dbReference type="Proteomes" id="UP000253606">
    <property type="component" value="Chromosome"/>
</dbReference>
<sequence length="494" mass="53542">MGLNALDFTVIILYLIGVTLFGLRFRSQKQSLRDYFLAGNTVPWWAISLSIVAAETSTLTIISVPGLAYEKDFRFLQLVVGYLIGRAIVSFLLIPQYFRGELVTAYQLIERRFGEKLRSLTAGLFLATRAAAEGVRVFAVAIVVRVALSSLFSGLSDFARDLSAIGLVTLLTLIYTFEGGMAAVIWTDVVQLGIYLAGTVVGFFTILHLVPGGWETVRSIAGAAGKFHVLDTSFHLSTTYTLWSGVIGGAFLTTASHGTDQLIVQRLLSARTELQSKIALLSSGVAILFQFSLFLLVGAMLYVFYRLSPPSIAFARTDTIFPTFIVTRMPHGVSGLLISAILAAAMSNLSAALNALSSTTIVDFYGRLRPQSTEERKVRLSRVATIGWGVALFGLALLARRGGKVLEMGLSIASVAYGSLLGVFLLGVLTRRASERGAMAGMLFGFLLNLYLWQFTKIAFTWYVVFGSIATFVVGYSASLRMPQRGARNSTAGT</sequence>
<feature type="transmembrane region" description="Helical" evidence="12">
    <location>
        <begin position="437"/>
        <end position="454"/>
    </location>
</feature>
<dbReference type="PROSITE" id="PS50283">
    <property type="entry name" value="NA_SOLUT_SYMP_3"/>
    <property type="match status" value="1"/>
</dbReference>
<gene>
    <name evidence="13" type="ORF">ACPOL_0983</name>
</gene>
<proteinExistence type="inferred from homology"/>
<feature type="transmembrane region" description="Helical" evidence="12">
    <location>
        <begin position="240"/>
        <end position="258"/>
    </location>
</feature>
<dbReference type="GO" id="GO:0015293">
    <property type="term" value="F:symporter activity"/>
    <property type="evidence" value="ECO:0007669"/>
    <property type="project" value="TreeGrafter"/>
</dbReference>
<keyword evidence="14" id="KW-1185">Reference proteome</keyword>
<feature type="transmembrane region" description="Helical" evidence="12">
    <location>
        <begin position="410"/>
        <end position="430"/>
    </location>
</feature>
<reference evidence="13 14" key="1">
    <citation type="journal article" date="2018" name="Front. Microbiol.">
        <title>Hydrolytic Capabilities as a Key to Environmental Success: Chitinolytic and Cellulolytic Acidobacteria From Acidic Sub-arctic Soils and Boreal Peatlands.</title>
        <authorList>
            <person name="Belova S.E."/>
            <person name="Ravin N.V."/>
            <person name="Pankratov T.A."/>
            <person name="Rakitin A.L."/>
            <person name="Ivanova A.A."/>
            <person name="Beletsky A.V."/>
            <person name="Mardanov A.V."/>
            <person name="Sinninghe Damste J.S."/>
            <person name="Dedysh S.N."/>
        </authorList>
    </citation>
    <scope>NUCLEOTIDE SEQUENCE [LARGE SCALE GENOMIC DNA]</scope>
    <source>
        <strain evidence="13 14">SBC82</strain>
    </source>
</reference>
<dbReference type="GO" id="GO:0005886">
    <property type="term" value="C:plasma membrane"/>
    <property type="evidence" value="ECO:0007669"/>
    <property type="project" value="UniProtKB-SubCell"/>
</dbReference>
<dbReference type="KEGG" id="abas:ACPOL_0983"/>
<keyword evidence="7" id="KW-0915">Sodium</keyword>
<dbReference type="PANTHER" id="PTHR42985">
    <property type="entry name" value="SODIUM-COUPLED MONOCARBOXYLATE TRANSPORTER"/>
    <property type="match status" value="1"/>
</dbReference>
<evidence type="ECO:0000313" key="13">
    <source>
        <dbReference type="EMBL" id="AXC10334.1"/>
    </source>
</evidence>
<feature type="transmembrane region" description="Helical" evidence="12">
    <location>
        <begin position="192"/>
        <end position="210"/>
    </location>
</feature>
<feature type="transmembrane region" description="Helical" evidence="12">
    <location>
        <begin position="336"/>
        <end position="357"/>
    </location>
</feature>
<dbReference type="CDD" id="cd11493">
    <property type="entry name" value="SLC5sbd_NIS-like_u1"/>
    <property type="match status" value="1"/>
</dbReference>
<evidence type="ECO:0000256" key="2">
    <source>
        <dbReference type="ARBA" id="ARBA00006434"/>
    </source>
</evidence>
<dbReference type="GO" id="GO:0006814">
    <property type="term" value="P:sodium ion transport"/>
    <property type="evidence" value="ECO:0007669"/>
    <property type="project" value="UniProtKB-KW"/>
</dbReference>
<evidence type="ECO:0000256" key="4">
    <source>
        <dbReference type="ARBA" id="ARBA00022475"/>
    </source>
</evidence>
<feature type="transmembrane region" description="Helical" evidence="12">
    <location>
        <begin position="75"/>
        <end position="98"/>
    </location>
</feature>
<keyword evidence="6 12" id="KW-1133">Transmembrane helix</keyword>
<evidence type="ECO:0000313" key="14">
    <source>
        <dbReference type="Proteomes" id="UP000253606"/>
    </source>
</evidence>
<feature type="transmembrane region" description="Helical" evidence="12">
    <location>
        <begin position="278"/>
        <end position="305"/>
    </location>
</feature>
<evidence type="ECO:0000256" key="10">
    <source>
        <dbReference type="ARBA" id="ARBA00023201"/>
    </source>
</evidence>
<keyword evidence="9 12" id="KW-0472">Membrane</keyword>
<dbReference type="AlphaFoldDB" id="A0A2Z5FV14"/>
<evidence type="ECO:0000256" key="12">
    <source>
        <dbReference type="SAM" id="Phobius"/>
    </source>
</evidence>
<dbReference type="EMBL" id="CP030840">
    <property type="protein sequence ID" value="AXC10334.1"/>
    <property type="molecule type" value="Genomic_DNA"/>
</dbReference>
<keyword evidence="8" id="KW-0406">Ion transport</keyword>
<organism evidence="13 14">
    <name type="scientific">Acidisarcina polymorpha</name>
    <dbReference type="NCBI Taxonomy" id="2211140"/>
    <lineage>
        <taxon>Bacteria</taxon>
        <taxon>Pseudomonadati</taxon>
        <taxon>Acidobacteriota</taxon>
        <taxon>Terriglobia</taxon>
        <taxon>Terriglobales</taxon>
        <taxon>Acidobacteriaceae</taxon>
        <taxon>Acidisarcina</taxon>
    </lineage>
</organism>
<evidence type="ECO:0000256" key="9">
    <source>
        <dbReference type="ARBA" id="ARBA00023136"/>
    </source>
</evidence>
<comment type="similarity">
    <text evidence="2 11">Belongs to the sodium:solute symporter (SSF) (TC 2.A.21) family.</text>
</comment>
<keyword evidence="10" id="KW-0739">Sodium transport</keyword>
<feature type="transmembrane region" description="Helical" evidence="12">
    <location>
        <begin position="44"/>
        <end position="69"/>
    </location>
</feature>
<feature type="transmembrane region" description="Helical" evidence="12">
    <location>
        <begin position="6"/>
        <end position="23"/>
    </location>
</feature>
<name>A0A2Z5FV14_9BACT</name>
<evidence type="ECO:0000256" key="11">
    <source>
        <dbReference type="RuleBase" id="RU362091"/>
    </source>
</evidence>
<dbReference type="Gene3D" id="1.20.1730.10">
    <property type="entry name" value="Sodium/glucose cotransporter"/>
    <property type="match status" value="1"/>
</dbReference>
<dbReference type="InterPro" id="IPR051163">
    <property type="entry name" value="Sodium:Solute_Symporter_SSF"/>
</dbReference>
<feature type="transmembrane region" description="Helical" evidence="12">
    <location>
        <begin position="460"/>
        <end position="478"/>
    </location>
</feature>
<evidence type="ECO:0000256" key="5">
    <source>
        <dbReference type="ARBA" id="ARBA00022692"/>
    </source>
</evidence>
<dbReference type="InterPro" id="IPR038377">
    <property type="entry name" value="Na/Glc_symporter_sf"/>
</dbReference>
<dbReference type="PANTHER" id="PTHR42985:SF47">
    <property type="entry name" value="INTEGRAL MEMBRANE TRANSPORT PROTEIN"/>
    <property type="match status" value="1"/>
</dbReference>
<evidence type="ECO:0000256" key="6">
    <source>
        <dbReference type="ARBA" id="ARBA00022989"/>
    </source>
</evidence>